<name>K1KEH2_9BURK</name>
<dbReference type="InterPro" id="IPR025357">
    <property type="entry name" value="DUF4261"/>
</dbReference>
<dbReference type="OrthoDB" id="4827574at2"/>
<dbReference type="Pfam" id="PF14080">
    <property type="entry name" value="DUF4261"/>
    <property type="match status" value="1"/>
</dbReference>
<evidence type="ECO:0000259" key="4">
    <source>
        <dbReference type="Pfam" id="PF25191"/>
    </source>
</evidence>
<dbReference type="STRING" id="742823.HMPREF9465_02259"/>
<evidence type="ECO:0000256" key="1">
    <source>
        <dbReference type="PROSITE-ProRule" id="PRU00339"/>
    </source>
</evidence>
<sequence length="1330" mass="150931">MTLLEKCRKWHEAGQFPKIIEALEALGEDGRTPELASELARAYNNEADPNTSEGRLMLHRAIELLEPHEEALGATYLWNFRLGYAYYYLDQEGRALSRFRRAHEAKPEDEDAKEFMEDCLKRVTLPFFRVPFRERTQKAWTAFEGEEAEIRAMMDADKTHERGEEIVDRIERILRLAFEDVSFEVGFNGVKHELILTPEGNRMKLFELVYFRSHAPASVLRHWEITLGRRGTSGNELHAGGVRIGGEDVQAWLEPDDDAFKLSVFCARLADLKAKEEGRAWWMLTTLTDQLLGEIPHMRWINDFELLDAPRAVPGFLLSDLPDKLRELGKDLALDAETLLENSYVGYTREPDPDPDADWRLDVIAGSTACPPLINGYMSADDETMDALHSDGVTAGFIAFSLDGFTGENRTQRIFAFREALEAKLEKACGPDVVRMVGGATGVHFGYVDFMAWDLQPVLFEARAFLEASDVPAASFHVFRREVGSVPLKSPDDRADAGEDDDDEPLDYRPEMAEAFHARIQKWNDDDEYTRCIRALDGVPTQYRDYRHAYALARALENYAVLGDGQYGCPRDKAREALRRAIGVLESVREEGLDRAEWHMRMAYGYQYLTGEEEKAIPYARTWAQLDPEDDDAPCVIRECEKAVEARCKNDGKPVDRKGVFLGFVLLEKAHWDKGRLIADLKAEWDIDVSEEDKDDRKDNGDSLVFEAGDMIAAVSLMHGPVPGGEAEDNAENNYMWPDAVKAAQSHAAHIMVTVLGKETDVRLRGQFFVKLAAACCRQPGVLGVYTSGVVFEPSFYADMAGVMKEGELPLNNWIWFGLHRREGGVCGYTYGMDVFGKEELEVLDADADPLAVREFLVSLAGYVIGSDVTLNDGETIGFSQGDRHRITRSPGVALPDQPTLKVSFEQNEILLDEAAPHLESIREKCLPVDELNAFSHLAIYLRWCIEHDLMSESFCRRWPDIVEAVRTNPAEACLREWLRDKLKGELHASIFNERGADFACYYYGALHEYTPHYTMDVDIHAVSRIGVERNFSDEIQDEAYLFLPFDEDYYREMARIIERRYENWAGQRFDDSTLAPSETAEALMAYLDCECTYFPSMADDDPIMCAFEYAGKNAAHEGFVPMLIAVDETLWECLMLNSDPAHEGDDDHAFDPDAVAAYRQSQLAAPLPDGRMVLEDGMAERRAEAEDDSKDWDTEVVGRMEGGFNNHRFSGYWNSETDMTHPVILARIPVRHPWEVFAHLPFGNWNDCPDTPQLMAVARYWFEKFGAVPAVMTHDELDFALPKPIGRELAVQTALEQYAFCPDMDQNHESVGALADTLRQSKIWYFWWD</sequence>
<evidence type="ECO:0000259" key="2">
    <source>
        <dbReference type="Pfam" id="PF14062"/>
    </source>
</evidence>
<dbReference type="InterPro" id="IPR019734">
    <property type="entry name" value="TPR_rpt"/>
</dbReference>
<dbReference type="eggNOG" id="COG0457">
    <property type="taxonomic scope" value="Bacteria"/>
</dbReference>
<keyword evidence="6" id="KW-1185">Reference proteome</keyword>
<comment type="caution">
    <text evidence="5">The sequence shown here is derived from an EMBL/GenBank/DDBJ whole genome shotgun (WGS) entry which is preliminary data.</text>
</comment>
<dbReference type="SUPFAM" id="SSF48452">
    <property type="entry name" value="TPR-like"/>
    <property type="match status" value="1"/>
</dbReference>
<feature type="repeat" description="TPR" evidence="1">
    <location>
        <begin position="76"/>
        <end position="109"/>
    </location>
</feature>
<dbReference type="Pfam" id="PF25191">
    <property type="entry name" value="DUF7832"/>
    <property type="match status" value="1"/>
</dbReference>
<accession>K1KEH2</accession>
<dbReference type="PROSITE" id="PS50005">
    <property type="entry name" value="TPR"/>
    <property type="match status" value="1"/>
</dbReference>
<protein>
    <recommendedName>
        <fullName evidence="7">DUF4253 domain-containing protein</fullName>
    </recommendedName>
</protein>
<proteinExistence type="predicted"/>
<feature type="domain" description="DUF4261" evidence="3">
    <location>
        <begin position="829"/>
        <end position="903"/>
    </location>
</feature>
<evidence type="ECO:0008006" key="7">
    <source>
        <dbReference type="Google" id="ProtNLM"/>
    </source>
</evidence>
<evidence type="ECO:0000259" key="3">
    <source>
        <dbReference type="Pfam" id="PF14080"/>
    </source>
</evidence>
<dbReference type="PATRIC" id="fig|742823.3.peg.2263"/>
<organism evidence="5 6">
    <name type="scientific">Sutterella wadsworthensis 2_1_59BFAA</name>
    <dbReference type="NCBI Taxonomy" id="742823"/>
    <lineage>
        <taxon>Bacteria</taxon>
        <taxon>Pseudomonadati</taxon>
        <taxon>Pseudomonadota</taxon>
        <taxon>Betaproteobacteria</taxon>
        <taxon>Burkholderiales</taxon>
        <taxon>Sutterellaceae</taxon>
        <taxon>Sutterella</taxon>
    </lineage>
</organism>
<reference evidence="5 6" key="1">
    <citation type="submission" date="2012-05" db="EMBL/GenBank/DDBJ databases">
        <title>The Genome Sequence of Sutterella wadsworthensis 2_1_59BFAA.</title>
        <authorList>
            <consortium name="The Broad Institute Genome Sequencing Platform"/>
            <person name="Earl A."/>
            <person name="Ward D."/>
            <person name="Feldgarden M."/>
            <person name="Gevers D."/>
            <person name="Daigneault M."/>
            <person name="Strauss J."/>
            <person name="Allen-Vercoe E."/>
            <person name="Walker B."/>
            <person name="Young S.K."/>
            <person name="Zeng Q."/>
            <person name="Gargeya S."/>
            <person name="Fitzgerald M."/>
            <person name="Haas B."/>
            <person name="Abouelleil A."/>
            <person name="Alvarado L."/>
            <person name="Arachchi H.M."/>
            <person name="Berlin A.M."/>
            <person name="Chapman S.B."/>
            <person name="Goldberg J."/>
            <person name="Griggs A."/>
            <person name="Gujja S."/>
            <person name="Hansen M."/>
            <person name="Howarth C."/>
            <person name="Imamovic A."/>
            <person name="Larimer J."/>
            <person name="McCowen C."/>
            <person name="Montmayeur A."/>
            <person name="Murphy C."/>
            <person name="Neiman D."/>
            <person name="Pearson M."/>
            <person name="Priest M."/>
            <person name="Roberts A."/>
            <person name="Saif S."/>
            <person name="Shea T."/>
            <person name="Sisk P."/>
            <person name="Sykes S."/>
            <person name="Wortman J."/>
            <person name="Nusbaum C."/>
            <person name="Birren B."/>
        </authorList>
    </citation>
    <scope>NUCLEOTIDE SEQUENCE [LARGE SCALE GENOMIC DNA]</scope>
    <source>
        <strain evidence="5 6">2_1_59BFAA</strain>
    </source>
</reference>
<dbReference type="eggNOG" id="COG4859">
    <property type="taxonomic scope" value="Bacteria"/>
</dbReference>
<dbReference type="InterPro" id="IPR011990">
    <property type="entry name" value="TPR-like_helical_dom_sf"/>
</dbReference>
<evidence type="ECO:0000313" key="5">
    <source>
        <dbReference type="EMBL" id="EKB30129.1"/>
    </source>
</evidence>
<dbReference type="InterPro" id="IPR025349">
    <property type="entry name" value="DUF4253"/>
</dbReference>
<dbReference type="Proteomes" id="UP000005835">
    <property type="component" value="Unassembled WGS sequence"/>
</dbReference>
<dbReference type="Pfam" id="PF14062">
    <property type="entry name" value="DUF4253"/>
    <property type="match status" value="1"/>
</dbReference>
<dbReference type="InterPro" id="IPR057154">
    <property type="entry name" value="DUF7832"/>
</dbReference>
<dbReference type="RefSeq" id="WP_005437157.1">
    <property type="nucleotide sequence ID" value="NZ_JH815521.1"/>
</dbReference>
<dbReference type="HOGENOM" id="CLU_259114_0_0_4"/>
<dbReference type="Gene3D" id="1.25.40.10">
    <property type="entry name" value="Tetratricopeptide repeat domain"/>
    <property type="match status" value="1"/>
</dbReference>
<evidence type="ECO:0000313" key="6">
    <source>
        <dbReference type="Proteomes" id="UP000005835"/>
    </source>
</evidence>
<feature type="domain" description="DUF4253" evidence="2">
    <location>
        <begin position="1226"/>
        <end position="1330"/>
    </location>
</feature>
<keyword evidence="1" id="KW-0802">TPR repeat</keyword>
<gene>
    <name evidence="5" type="ORF">HMPREF9465_02259</name>
</gene>
<dbReference type="EMBL" id="ADMG01000055">
    <property type="protein sequence ID" value="EKB30129.1"/>
    <property type="molecule type" value="Genomic_DNA"/>
</dbReference>
<feature type="domain" description="DUF7832" evidence="4">
    <location>
        <begin position="912"/>
        <end position="1017"/>
    </location>
</feature>